<accession>A0A286DGB1</accession>
<gene>
    <name evidence="1" type="ORF">SAMN06296416_11512</name>
</gene>
<proteinExistence type="predicted"/>
<organism evidence="1 2">
    <name type="scientific">Pseudoxanthomonas wuyuanensis</name>
    <dbReference type="NCBI Taxonomy" id="1073196"/>
    <lineage>
        <taxon>Bacteria</taxon>
        <taxon>Pseudomonadati</taxon>
        <taxon>Pseudomonadota</taxon>
        <taxon>Gammaproteobacteria</taxon>
        <taxon>Lysobacterales</taxon>
        <taxon>Lysobacteraceae</taxon>
        <taxon>Pseudoxanthomonas</taxon>
    </lineage>
</organism>
<keyword evidence="2" id="KW-1185">Reference proteome</keyword>
<evidence type="ECO:0000313" key="2">
    <source>
        <dbReference type="Proteomes" id="UP000219374"/>
    </source>
</evidence>
<dbReference type="AlphaFoldDB" id="A0A286DGB1"/>
<reference evidence="1 2" key="1">
    <citation type="submission" date="2017-09" db="EMBL/GenBank/DDBJ databases">
        <authorList>
            <person name="Ehlers B."/>
            <person name="Leendertz F.H."/>
        </authorList>
    </citation>
    <scope>NUCLEOTIDE SEQUENCE [LARGE SCALE GENOMIC DNA]</scope>
    <source>
        <strain evidence="1 2">CGMCC 1.10978</strain>
    </source>
</reference>
<name>A0A286DGB1_9GAMM</name>
<dbReference type="RefSeq" id="WP_097123640.1">
    <property type="nucleotide sequence ID" value="NZ_OCND01000015.1"/>
</dbReference>
<evidence type="ECO:0000313" key="1">
    <source>
        <dbReference type="EMBL" id="SOD57626.1"/>
    </source>
</evidence>
<dbReference type="EMBL" id="OCND01000015">
    <property type="protein sequence ID" value="SOD57626.1"/>
    <property type="molecule type" value="Genomic_DNA"/>
</dbReference>
<sequence>MNHPQNPDPRSLEAIINVEVDVWRVKDSPDLVGNTPTGHYKFILDRDVVHVDAPGVPTRINYRLTKDAIARGFSFTAAFTNDYKFQLRGPYLEGSTPGAAGEDRYDTIWFLHSNTHASLISVSLQVRDSQVPDRTVAYDPQITNTPGD</sequence>
<dbReference type="Proteomes" id="UP000219374">
    <property type="component" value="Unassembled WGS sequence"/>
</dbReference>
<protein>
    <submittedName>
        <fullName evidence="1">Uncharacterized protein</fullName>
    </submittedName>
</protein>